<evidence type="ECO:0000313" key="4">
    <source>
        <dbReference type="EMBL" id="MBF4769143.1"/>
    </source>
</evidence>
<accession>A0A930VLW6</accession>
<evidence type="ECO:0000256" key="2">
    <source>
        <dbReference type="ARBA" id="ARBA00022729"/>
    </source>
</evidence>
<dbReference type="Proteomes" id="UP000660668">
    <property type="component" value="Unassembled WGS sequence"/>
</dbReference>
<proteinExistence type="inferred from homology"/>
<reference evidence="4" key="1">
    <citation type="submission" date="2020-11" db="EMBL/GenBank/DDBJ databases">
        <title>Nocardioides cynanchi sp. nov., isolated from soil of rhizosphere of Cynanchum wilfordii.</title>
        <authorList>
            <person name="Lee J.-S."/>
            <person name="Suh M.K."/>
            <person name="Kim J.-S."/>
        </authorList>
    </citation>
    <scope>NUCLEOTIDE SEQUENCE</scope>
    <source>
        <strain evidence="4">KCTC 19276</strain>
    </source>
</reference>
<keyword evidence="5" id="KW-1185">Reference proteome</keyword>
<evidence type="ECO:0000259" key="3">
    <source>
        <dbReference type="Pfam" id="PF13458"/>
    </source>
</evidence>
<dbReference type="SUPFAM" id="SSF53822">
    <property type="entry name" value="Periplasmic binding protein-like I"/>
    <property type="match status" value="1"/>
</dbReference>
<dbReference type="AlphaFoldDB" id="A0A930VLW6"/>
<protein>
    <submittedName>
        <fullName evidence="4">ABC transporter substrate-binding protein</fullName>
    </submittedName>
</protein>
<keyword evidence="2" id="KW-0732">Signal</keyword>
<dbReference type="Pfam" id="PF13458">
    <property type="entry name" value="Peripla_BP_6"/>
    <property type="match status" value="1"/>
</dbReference>
<comment type="caution">
    <text evidence="4">The sequence shown here is derived from an EMBL/GenBank/DDBJ whole genome shotgun (WGS) entry which is preliminary data.</text>
</comment>
<evidence type="ECO:0000313" key="5">
    <source>
        <dbReference type="Proteomes" id="UP000660668"/>
    </source>
</evidence>
<name>A0A930VLW6_9ACTN</name>
<dbReference type="RefSeq" id="WP_194697287.1">
    <property type="nucleotide sequence ID" value="NZ_JADKPO010000021.1"/>
</dbReference>
<feature type="domain" description="Leucine-binding protein" evidence="3">
    <location>
        <begin position="85"/>
        <end position="311"/>
    </location>
</feature>
<dbReference type="InterPro" id="IPR028081">
    <property type="entry name" value="Leu-bd"/>
</dbReference>
<comment type="similarity">
    <text evidence="1">Belongs to the leucine-binding protein family.</text>
</comment>
<dbReference type="EMBL" id="JADKPO010000021">
    <property type="protein sequence ID" value="MBF4769143.1"/>
    <property type="molecule type" value="Genomic_DNA"/>
</dbReference>
<dbReference type="InterPro" id="IPR028082">
    <property type="entry name" value="Peripla_BP_I"/>
</dbReference>
<sequence length="371" mass="38460">MLASASRPVALRPGPAAGVLGRDLLRRPEATRRSLHLGVLVTDPADRPGRGHRLVAGLRLGLEHARDLHASVTAAGATPFGPALVDAATRLLEAGADALVVTSAGVADLLGPLCSSRGIGLVVADEGDLVAHPAQHRRGVLRRTEHHWQEAYVLGQWAAQHLQGSLFQLVSRDEGSGDGVVALRAGYVEHGESVAGSVEVWPRSATAAAQVARVSGARVVAVHATGHQLREIVEALRAARVPAEIVIAGRGVDERDLADLGRGGAVYAASTWHRADVPDLVLALQRGTGARPDATTALGYDIASRLVQACRDEALADLTSPDPADEDCSLVVRRAASGKVSVVARRPLPVAAPDLDAVAVGPAITALPHHG</sequence>
<organism evidence="4 5">
    <name type="scientific">Nocardioides agariphilus</name>
    <dbReference type="NCBI Taxonomy" id="433664"/>
    <lineage>
        <taxon>Bacteria</taxon>
        <taxon>Bacillati</taxon>
        <taxon>Actinomycetota</taxon>
        <taxon>Actinomycetes</taxon>
        <taxon>Propionibacteriales</taxon>
        <taxon>Nocardioidaceae</taxon>
        <taxon>Nocardioides</taxon>
    </lineage>
</organism>
<gene>
    <name evidence="4" type="ORF">ISU10_15350</name>
</gene>
<evidence type="ECO:0000256" key="1">
    <source>
        <dbReference type="ARBA" id="ARBA00010062"/>
    </source>
</evidence>
<dbReference type="Gene3D" id="3.40.50.2300">
    <property type="match status" value="2"/>
</dbReference>